<organism evidence="2 3">
    <name type="scientific">Nicrophorus vespilloides</name>
    <name type="common">Boreal carrion beetle</name>
    <dbReference type="NCBI Taxonomy" id="110193"/>
    <lineage>
        <taxon>Eukaryota</taxon>
        <taxon>Metazoa</taxon>
        <taxon>Ecdysozoa</taxon>
        <taxon>Arthropoda</taxon>
        <taxon>Hexapoda</taxon>
        <taxon>Insecta</taxon>
        <taxon>Pterygota</taxon>
        <taxon>Neoptera</taxon>
        <taxon>Endopterygota</taxon>
        <taxon>Coleoptera</taxon>
        <taxon>Polyphaga</taxon>
        <taxon>Staphyliniformia</taxon>
        <taxon>Silphidae</taxon>
        <taxon>Nicrophorinae</taxon>
        <taxon>Nicrophorus</taxon>
    </lineage>
</organism>
<gene>
    <name evidence="3" type="primary">LOC108564377</name>
</gene>
<accession>A0ABM1MWE3</accession>
<dbReference type="RefSeq" id="XP_017778893.1">
    <property type="nucleotide sequence ID" value="XM_017923404.1"/>
</dbReference>
<feature type="transmembrane region" description="Helical" evidence="1">
    <location>
        <begin position="107"/>
        <end position="129"/>
    </location>
</feature>
<feature type="transmembrane region" description="Helical" evidence="1">
    <location>
        <begin position="37"/>
        <end position="58"/>
    </location>
</feature>
<evidence type="ECO:0000313" key="3">
    <source>
        <dbReference type="RefSeq" id="XP_017778893.1"/>
    </source>
</evidence>
<dbReference type="GeneID" id="108564377"/>
<proteinExistence type="predicted"/>
<feature type="transmembrane region" description="Helical" evidence="1">
    <location>
        <begin position="141"/>
        <end position="162"/>
    </location>
</feature>
<sequence>MAARKSLAFLQSVIAVTKTHDEVVKEKFKPGKYVFTVAANIKIAAVIILLACLAITISSDYCVENVIYRYLIGIVSGLTLIIVFCLYVIFSSGVVVQRTTTWVKIDIITNLILALLTIISCSLCMNMCLINSTIRKVPGPLGLTGGALLISSCAALFLLYRYREDEVVESLPRPMQPRKSIFA</sequence>
<evidence type="ECO:0000256" key="1">
    <source>
        <dbReference type="SAM" id="Phobius"/>
    </source>
</evidence>
<keyword evidence="1" id="KW-1133">Transmembrane helix</keyword>
<keyword evidence="1" id="KW-0472">Membrane</keyword>
<name>A0ABM1MWE3_NICVS</name>
<reference evidence="3" key="1">
    <citation type="submission" date="2025-08" db="UniProtKB">
        <authorList>
            <consortium name="RefSeq"/>
        </authorList>
    </citation>
    <scope>IDENTIFICATION</scope>
    <source>
        <tissue evidence="3">Whole Larva</tissue>
    </source>
</reference>
<evidence type="ECO:0000313" key="2">
    <source>
        <dbReference type="Proteomes" id="UP000695000"/>
    </source>
</evidence>
<feature type="transmembrane region" description="Helical" evidence="1">
    <location>
        <begin position="70"/>
        <end position="95"/>
    </location>
</feature>
<keyword evidence="2" id="KW-1185">Reference proteome</keyword>
<protein>
    <submittedName>
        <fullName evidence="3">Uncharacterized protein LOC108564377</fullName>
    </submittedName>
</protein>
<dbReference type="Proteomes" id="UP000695000">
    <property type="component" value="Unplaced"/>
</dbReference>
<keyword evidence="1" id="KW-0812">Transmembrane</keyword>